<proteinExistence type="predicted"/>
<reference evidence="3 4" key="1">
    <citation type="submission" date="2016-10" db="EMBL/GenBank/DDBJ databases">
        <authorList>
            <person name="de Groot N.N."/>
        </authorList>
    </citation>
    <scope>NUCLEOTIDE SEQUENCE [LARGE SCALE GENOMIC DNA]</scope>
    <source>
        <strain evidence="3 4">DSM 21035</strain>
    </source>
</reference>
<evidence type="ECO:0000313" key="4">
    <source>
        <dbReference type="Proteomes" id="UP000198999"/>
    </source>
</evidence>
<name>A0A1H9KPY4_9FLAO</name>
<accession>A0A1H9KPY4</accession>
<sequence>MKKKLLFSKKQSYTLWALVLFSLCFNYGWAQTNYVLNSTMGVHTFDANDNADSFDCTPNSTLDEGVSSPYRAIWYNSDLDAWLNTAFSDDSEQPAATSDGNKFGPKAEVGRGLKLPEASRRLYQKVEGLTPGTNYTFFIDTRSEVDNLDPEVFMLNTEIVTEVGLENGAADPRVDAYLKIENDFNSTKSSDTEDTFTTNTIEFTASGSFVVIYVRSLNSIDSSNEVFIDNIELYETAQLSTEDKLASKFRIYPNPAKDILTIESNNIQVESVRIFSLLGKEVFRQNGLISREVNISNLSSGMYILKIATNSGSLSQKIVVK</sequence>
<organism evidence="3 4">
    <name type="scientific">Hyunsoonleella jejuensis</name>
    <dbReference type="NCBI Taxonomy" id="419940"/>
    <lineage>
        <taxon>Bacteria</taxon>
        <taxon>Pseudomonadati</taxon>
        <taxon>Bacteroidota</taxon>
        <taxon>Flavobacteriia</taxon>
        <taxon>Flavobacteriales</taxon>
        <taxon>Flavobacteriaceae</taxon>
    </lineage>
</organism>
<evidence type="ECO:0000313" key="3">
    <source>
        <dbReference type="EMBL" id="SER01216.1"/>
    </source>
</evidence>
<dbReference type="NCBIfam" id="TIGR04183">
    <property type="entry name" value="Por_Secre_tail"/>
    <property type="match status" value="1"/>
</dbReference>
<dbReference type="AlphaFoldDB" id="A0A1H9KPY4"/>
<gene>
    <name evidence="3" type="ORF">SAMN05421824_2848</name>
</gene>
<evidence type="ECO:0000259" key="2">
    <source>
        <dbReference type="Pfam" id="PF18962"/>
    </source>
</evidence>
<dbReference type="OrthoDB" id="1491481at2"/>
<dbReference type="STRING" id="419940.SAMN05421824_2848"/>
<keyword evidence="1" id="KW-0732">Signal</keyword>
<feature type="domain" description="Secretion system C-terminal sorting" evidence="2">
    <location>
        <begin position="251"/>
        <end position="320"/>
    </location>
</feature>
<dbReference type="Proteomes" id="UP000198999">
    <property type="component" value="Unassembled WGS sequence"/>
</dbReference>
<protein>
    <submittedName>
        <fullName evidence="3">Por secretion system C-terminal sorting domain-containing protein</fullName>
    </submittedName>
</protein>
<dbReference type="Pfam" id="PF18962">
    <property type="entry name" value="Por_Secre_tail"/>
    <property type="match status" value="1"/>
</dbReference>
<dbReference type="InterPro" id="IPR026444">
    <property type="entry name" value="Secre_tail"/>
</dbReference>
<evidence type="ECO:0000256" key="1">
    <source>
        <dbReference type="ARBA" id="ARBA00022729"/>
    </source>
</evidence>
<dbReference type="EMBL" id="FOFN01000004">
    <property type="protein sequence ID" value="SER01216.1"/>
    <property type="molecule type" value="Genomic_DNA"/>
</dbReference>
<keyword evidence="4" id="KW-1185">Reference proteome</keyword>